<feature type="domain" description="Malic enzyme NAD-binding" evidence="3">
    <location>
        <begin position="164"/>
        <end position="395"/>
    </location>
</feature>
<sequence length="403" mass="43682">MPNGDVYPDLDKESLELHEKNRGKIEIKCKIPLETKWDLSRAYTPGVAAVCRAIKNDPELAYKYTLKANTIAIVTDGTAVLGLGDIGPSAAIPVMEGKAALFKRFAGIDAFPICFEKSANIASEIRNIASVFGGINLEDIAAPRCFEIEEALQDLGIPVMHDDQHGTAIAVLAGLLNACRVTGKEFEDLKIVVSGAGAAGYAVSRLLRCIGYNRDICTSVKEMIVCDRQGIIHRQRRGLYNNKYKFILADETNHTGREGTLPDALEGADVFVGVSAPGILTGDMIRLMNDDPIVFAMANPVPEIMPDEAKRAGAAIVATGRSDFANQINNALVFPGVFRGALDAHATKISDEMKIAAAHALANYVRRPTREHIIPRVLDREVTISIAEAVWASAVKWGYARRV</sequence>
<dbReference type="PIRSF" id="PIRSF000106">
    <property type="entry name" value="ME"/>
    <property type="match status" value="1"/>
</dbReference>
<keyword evidence="2" id="KW-0560">Oxidoreductase</keyword>
<dbReference type="InterPro" id="IPR012302">
    <property type="entry name" value="Malic_NAD-bd"/>
</dbReference>
<dbReference type="GeneID" id="9743802"/>
<gene>
    <name evidence="5" type="ordered locus">Mpet_1335</name>
</gene>
<dbReference type="SMART" id="SM00919">
    <property type="entry name" value="Malic_M"/>
    <property type="match status" value="1"/>
</dbReference>
<dbReference type="FunFam" id="3.40.50.720:FF:000095">
    <property type="entry name" value="NADP-dependent malic enzyme"/>
    <property type="match status" value="1"/>
</dbReference>
<dbReference type="GO" id="GO:0004470">
    <property type="term" value="F:malic enzyme activity"/>
    <property type="evidence" value="ECO:0007669"/>
    <property type="project" value="InterPro"/>
</dbReference>
<dbReference type="Gene3D" id="3.40.50.720">
    <property type="entry name" value="NAD(P)-binding Rossmann-like Domain"/>
    <property type="match status" value="1"/>
</dbReference>
<accession>E1RES4</accession>
<dbReference type="PRINTS" id="PR00072">
    <property type="entry name" value="MALOXRDTASE"/>
</dbReference>
<dbReference type="RefSeq" id="WP_013329272.1">
    <property type="nucleotide sequence ID" value="NC_014507.1"/>
</dbReference>
<protein>
    <submittedName>
        <fullName evidence="5">Malic protein NAD-binding protein</fullName>
    </submittedName>
</protein>
<dbReference type="InterPro" id="IPR046346">
    <property type="entry name" value="Aminoacid_DH-like_N_sf"/>
</dbReference>
<organism evidence="5 6">
    <name type="scientific">Methanolacinia petrolearia (strain DSM 11571 / OCM 486 / SEBR 4847)</name>
    <name type="common">Methanoplanus petrolearius</name>
    <dbReference type="NCBI Taxonomy" id="679926"/>
    <lineage>
        <taxon>Archaea</taxon>
        <taxon>Methanobacteriati</taxon>
        <taxon>Methanobacteriota</taxon>
        <taxon>Stenosarchaea group</taxon>
        <taxon>Methanomicrobia</taxon>
        <taxon>Methanomicrobiales</taxon>
        <taxon>Methanomicrobiaceae</taxon>
        <taxon>Methanolacinia</taxon>
    </lineage>
</organism>
<dbReference type="InterPro" id="IPR012301">
    <property type="entry name" value="Malic_N_dom"/>
</dbReference>
<dbReference type="GO" id="GO:0051287">
    <property type="term" value="F:NAD binding"/>
    <property type="evidence" value="ECO:0007669"/>
    <property type="project" value="InterPro"/>
</dbReference>
<dbReference type="Gene3D" id="3.40.50.10380">
    <property type="entry name" value="Malic enzyme, N-terminal domain"/>
    <property type="match status" value="1"/>
</dbReference>
<keyword evidence="6" id="KW-1185">Reference proteome</keyword>
<dbReference type="Pfam" id="PF03949">
    <property type="entry name" value="Malic_M"/>
    <property type="match status" value="1"/>
</dbReference>
<comment type="similarity">
    <text evidence="1">Belongs to the malic enzymes family.</text>
</comment>
<proteinExistence type="inferred from homology"/>
<dbReference type="SUPFAM" id="SSF53223">
    <property type="entry name" value="Aminoacid dehydrogenase-like, N-terminal domain"/>
    <property type="match status" value="1"/>
</dbReference>
<dbReference type="EMBL" id="CP002117">
    <property type="protein sequence ID" value="ADN36095.1"/>
    <property type="molecule type" value="Genomic_DNA"/>
</dbReference>
<dbReference type="PANTHER" id="PTHR43237">
    <property type="entry name" value="NADP-DEPENDENT MALIC ENZYME"/>
    <property type="match status" value="1"/>
</dbReference>
<dbReference type="InterPro" id="IPR036291">
    <property type="entry name" value="NAD(P)-bd_dom_sf"/>
</dbReference>
<evidence type="ECO:0000259" key="3">
    <source>
        <dbReference type="SMART" id="SM00919"/>
    </source>
</evidence>
<dbReference type="eggNOG" id="arCOG00853">
    <property type="taxonomic scope" value="Archaea"/>
</dbReference>
<evidence type="ECO:0000313" key="6">
    <source>
        <dbReference type="Proteomes" id="UP000006565"/>
    </source>
</evidence>
<dbReference type="SMART" id="SM01274">
    <property type="entry name" value="malic"/>
    <property type="match status" value="1"/>
</dbReference>
<dbReference type="Proteomes" id="UP000006565">
    <property type="component" value="Chromosome"/>
</dbReference>
<dbReference type="AlphaFoldDB" id="E1RES4"/>
<dbReference type="KEGG" id="mpi:Mpet_1335"/>
<dbReference type="Pfam" id="PF00390">
    <property type="entry name" value="malic"/>
    <property type="match status" value="1"/>
</dbReference>
<dbReference type="HOGENOM" id="CLU_034446_2_1_2"/>
<evidence type="ECO:0000313" key="5">
    <source>
        <dbReference type="EMBL" id="ADN36095.1"/>
    </source>
</evidence>
<name>E1RES4_METP4</name>
<dbReference type="SUPFAM" id="SSF51735">
    <property type="entry name" value="NAD(P)-binding Rossmann-fold domains"/>
    <property type="match status" value="1"/>
</dbReference>
<dbReference type="InterPro" id="IPR001891">
    <property type="entry name" value="Malic_OxRdtase"/>
</dbReference>
<dbReference type="InterPro" id="IPR045213">
    <property type="entry name" value="Malic_NAD-bd_bact_type"/>
</dbReference>
<reference evidence="5 6" key="1">
    <citation type="journal article" date="2010" name="Stand. Genomic Sci.">
        <title>Complete genome sequence of Methanoplanus petrolearius type strain (SEBR 4847).</title>
        <authorList>
            <person name="Brambilla E."/>
            <person name="Djao O.D."/>
            <person name="Daligault H."/>
            <person name="Lapidus A."/>
            <person name="Lucas S."/>
            <person name="Hammon N."/>
            <person name="Nolan M."/>
            <person name="Tice H."/>
            <person name="Cheng J.F."/>
            <person name="Han C."/>
            <person name="Tapia R."/>
            <person name="Goodwin L."/>
            <person name="Pitluck S."/>
            <person name="Liolios K."/>
            <person name="Ivanova N."/>
            <person name="Mavromatis K."/>
            <person name="Mikhailova N."/>
            <person name="Pati A."/>
            <person name="Chen A."/>
            <person name="Palaniappan K."/>
            <person name="Land M."/>
            <person name="Hauser L."/>
            <person name="Chang Y.J."/>
            <person name="Jeffries C.D."/>
            <person name="Rohde M."/>
            <person name="Spring S."/>
            <person name="Sikorski J."/>
            <person name="Goker M."/>
            <person name="Woyke T."/>
            <person name="Bristow J."/>
            <person name="Eisen J.A."/>
            <person name="Markowitz V."/>
            <person name="Hugenholtz P."/>
            <person name="Kyrpides N.C."/>
            <person name="Klenk H.P."/>
        </authorList>
    </citation>
    <scope>NUCLEOTIDE SEQUENCE [LARGE SCALE GENOMIC DNA]</scope>
    <source>
        <strain evidence="6">DSM 11571 / OCM 486 / SEBR 4847</strain>
    </source>
</reference>
<dbReference type="InterPro" id="IPR051674">
    <property type="entry name" value="Malate_Decarboxylase"/>
</dbReference>
<feature type="domain" description="Malic enzyme N-terminal" evidence="4">
    <location>
        <begin position="22"/>
        <end position="153"/>
    </location>
</feature>
<dbReference type="InterPro" id="IPR037062">
    <property type="entry name" value="Malic_N_dom_sf"/>
</dbReference>
<evidence type="ECO:0000256" key="2">
    <source>
        <dbReference type="ARBA" id="ARBA00023002"/>
    </source>
</evidence>
<dbReference type="PANTHER" id="PTHR43237:SF4">
    <property type="entry name" value="NADP-DEPENDENT MALIC ENZYME"/>
    <property type="match status" value="1"/>
</dbReference>
<dbReference type="OrthoDB" id="45556at2157"/>
<dbReference type="STRING" id="679926.Mpet_1335"/>
<dbReference type="GO" id="GO:0016616">
    <property type="term" value="F:oxidoreductase activity, acting on the CH-OH group of donors, NAD or NADP as acceptor"/>
    <property type="evidence" value="ECO:0007669"/>
    <property type="project" value="InterPro"/>
</dbReference>
<evidence type="ECO:0000256" key="1">
    <source>
        <dbReference type="ARBA" id="ARBA00008785"/>
    </source>
</evidence>
<dbReference type="CDD" id="cd05311">
    <property type="entry name" value="NAD_bind_2_malic_enz"/>
    <property type="match status" value="1"/>
</dbReference>
<evidence type="ECO:0000259" key="4">
    <source>
        <dbReference type="SMART" id="SM01274"/>
    </source>
</evidence>